<evidence type="ECO:0000259" key="4">
    <source>
        <dbReference type="Pfam" id="PF08125"/>
    </source>
</evidence>
<dbReference type="Pfam" id="PF01232">
    <property type="entry name" value="Mannitol_dh"/>
    <property type="match status" value="1"/>
</dbReference>
<reference evidence="5 6" key="1">
    <citation type="submission" date="2020-04" db="EMBL/GenBank/DDBJ databases">
        <title>Description of novel Gluconacetobacter.</title>
        <authorList>
            <person name="Sombolestani A."/>
        </authorList>
    </citation>
    <scope>NUCLEOTIDE SEQUENCE [LARGE SCALE GENOMIC DNA]</scope>
    <source>
        <strain evidence="5 6">LMG 7603</strain>
    </source>
</reference>
<gene>
    <name evidence="5" type="ORF">HLH33_03815</name>
</gene>
<feature type="domain" description="Mannitol dehydrogenase N-terminal" evidence="3">
    <location>
        <begin position="33"/>
        <end position="283"/>
    </location>
</feature>
<dbReference type="InterPro" id="IPR013131">
    <property type="entry name" value="Mannitol_DH_N"/>
</dbReference>
<dbReference type="InterPro" id="IPR000669">
    <property type="entry name" value="Mannitol_DH"/>
</dbReference>
<dbReference type="InterPro" id="IPR023027">
    <property type="entry name" value="Mannitol_DH_CS"/>
</dbReference>
<dbReference type="AlphaFoldDB" id="A0A7W4FCU4"/>
<dbReference type="Pfam" id="PF08125">
    <property type="entry name" value="Mannitol_dh_C"/>
    <property type="match status" value="1"/>
</dbReference>
<dbReference type="Gene3D" id="1.10.1040.10">
    <property type="entry name" value="N-(1-d-carboxylethyl)-l-norvaline Dehydrogenase, domain 2"/>
    <property type="match status" value="1"/>
</dbReference>
<dbReference type="PANTHER" id="PTHR43362">
    <property type="entry name" value="MANNITOL DEHYDROGENASE DSF1-RELATED"/>
    <property type="match status" value="1"/>
</dbReference>
<dbReference type="Gene3D" id="3.40.50.720">
    <property type="entry name" value="NAD(P)-binding Rossmann-like Domain"/>
    <property type="match status" value="1"/>
</dbReference>
<dbReference type="InterPro" id="IPR008927">
    <property type="entry name" value="6-PGluconate_DH-like_C_sf"/>
</dbReference>
<feature type="domain" description="Mannitol dehydrogenase C-terminal" evidence="4">
    <location>
        <begin position="292"/>
        <end position="476"/>
    </location>
</feature>
<sequence>MAPDTKPLDSSTLGHLPPAIIVPSYDRGAVRPGIAHLSVGNFHRAHQAVYIDRVLGQQDNAGWGILGVGVMDDARERAKAESLRAQDGLYTLTECPADAPDTVRVIGSIVEYLHAPDDRAAAIRRLADPAIRIVSLTVTEGGYYVDESGQFQIDHPTIAEDLARDVPHTVFGLATEALRLRRDSGAGPFTILSCDNLPHNGHVARTAFLSWARARDADLAAWVEAHVTFPCTMVDRITPAVRDPDIARLDAASGIADRAPVFCEDFIQWVVEDTFCAGRPPLEQVGVLFTGDVAPYERVKLRMLNASHSMLGLPGVLMGYRIVSDIMHNPDVIELLERYLGLDAEPLLQAPPGMELHEYGALLLRRFRNQAISDQLLRIASDSASKLPVFVRDTAEGTLARGGDAARIAFLLACFAEYLRGRDDNGAAYSVTEPHLGPDDLTLAGDADSARALDMSVFAGWGLRDHPDFVALFVRTRAAIRAGGTRATLHTLVTEADKAA</sequence>
<protein>
    <submittedName>
        <fullName evidence="5">Mannitol dehydrogenase family protein</fullName>
    </submittedName>
</protein>
<dbReference type="SUPFAM" id="SSF51735">
    <property type="entry name" value="NAD(P)-binding Rossmann-fold domains"/>
    <property type="match status" value="1"/>
</dbReference>
<dbReference type="Proteomes" id="UP000550787">
    <property type="component" value="Unassembled WGS sequence"/>
</dbReference>
<comment type="caution">
    <text evidence="5">The sequence shown here is derived from an EMBL/GenBank/DDBJ whole genome shotgun (WGS) entry which is preliminary data.</text>
</comment>
<evidence type="ECO:0000313" key="6">
    <source>
        <dbReference type="Proteomes" id="UP000550787"/>
    </source>
</evidence>
<evidence type="ECO:0000313" key="5">
    <source>
        <dbReference type="EMBL" id="MBB2155441.1"/>
    </source>
</evidence>
<dbReference type="InterPro" id="IPR050988">
    <property type="entry name" value="Mannitol_DH/Oxidoreductase"/>
</dbReference>
<accession>A0A7W4FCU4</accession>
<dbReference type="GO" id="GO:0019594">
    <property type="term" value="P:mannitol metabolic process"/>
    <property type="evidence" value="ECO:0007669"/>
    <property type="project" value="InterPro"/>
</dbReference>
<dbReference type="SUPFAM" id="SSF48179">
    <property type="entry name" value="6-phosphogluconate dehydrogenase C-terminal domain-like"/>
    <property type="match status" value="1"/>
</dbReference>
<evidence type="ECO:0000256" key="1">
    <source>
        <dbReference type="ARBA" id="ARBA00023002"/>
    </source>
</evidence>
<dbReference type="PANTHER" id="PTHR43362:SF1">
    <property type="entry name" value="MANNITOL DEHYDROGENASE 2-RELATED"/>
    <property type="match status" value="1"/>
</dbReference>
<name>A0A7W4FCU4_GLUDI</name>
<dbReference type="PROSITE" id="PS00974">
    <property type="entry name" value="MANNITOL_DHGENASE"/>
    <property type="match status" value="1"/>
</dbReference>
<evidence type="ECO:0000259" key="3">
    <source>
        <dbReference type="Pfam" id="PF01232"/>
    </source>
</evidence>
<keyword evidence="1" id="KW-0560">Oxidoreductase</keyword>
<dbReference type="InterPro" id="IPR036291">
    <property type="entry name" value="NAD(P)-bd_dom_sf"/>
</dbReference>
<dbReference type="GO" id="GO:0016616">
    <property type="term" value="F:oxidoreductase activity, acting on the CH-OH group of donors, NAD or NADP as acceptor"/>
    <property type="evidence" value="ECO:0007669"/>
    <property type="project" value="TreeGrafter"/>
</dbReference>
<dbReference type="InterPro" id="IPR013118">
    <property type="entry name" value="Mannitol_DH_C"/>
</dbReference>
<organism evidence="5 6">
    <name type="scientific">Gluconacetobacter diazotrophicus</name>
    <name type="common">Acetobacter diazotrophicus</name>
    <dbReference type="NCBI Taxonomy" id="33996"/>
    <lineage>
        <taxon>Bacteria</taxon>
        <taxon>Pseudomonadati</taxon>
        <taxon>Pseudomonadota</taxon>
        <taxon>Alphaproteobacteria</taxon>
        <taxon>Acetobacterales</taxon>
        <taxon>Acetobacteraceae</taxon>
        <taxon>Gluconacetobacter</taxon>
    </lineage>
</organism>
<dbReference type="InterPro" id="IPR013328">
    <property type="entry name" value="6PGD_dom2"/>
</dbReference>
<dbReference type="EMBL" id="JABEQG010000004">
    <property type="protein sequence ID" value="MBB2155441.1"/>
    <property type="molecule type" value="Genomic_DNA"/>
</dbReference>
<dbReference type="PRINTS" id="PR00084">
    <property type="entry name" value="MTLDHDRGNASE"/>
</dbReference>
<proteinExistence type="predicted"/>
<keyword evidence="2" id="KW-0520">NAD</keyword>
<evidence type="ECO:0000256" key="2">
    <source>
        <dbReference type="ARBA" id="ARBA00023027"/>
    </source>
</evidence>